<sequence length="174" mass="19419">MPVRDSQRARVYESETLLRTMIDRADAAEAGRSVEIAGSTVTLPIERRFASIDSVQTYVDAVLALEDVRRRYPRASRRCRVRARAGQGAAHYEHDAAVIAVPLHVAGHAWAMRELVVLHEIAHHLEDRDPETTPHAAHGPEFTARLLDLLDRVVGPEAAFVLRCIYGRNDVRVG</sequence>
<organism evidence="2 3">
    <name type="scientific">Rhodococcoides kroppenstedtii</name>
    <dbReference type="NCBI Taxonomy" id="293050"/>
    <lineage>
        <taxon>Bacteria</taxon>
        <taxon>Bacillati</taxon>
        <taxon>Actinomycetota</taxon>
        <taxon>Actinomycetes</taxon>
        <taxon>Mycobacteriales</taxon>
        <taxon>Nocardiaceae</taxon>
        <taxon>Rhodococcoides</taxon>
    </lineage>
</organism>
<evidence type="ECO:0000313" key="1">
    <source>
        <dbReference type="EMBL" id="MBY6321795.1"/>
    </source>
</evidence>
<accession>A0A1I0TIL3</accession>
<dbReference type="GeneID" id="85485852"/>
<proteinExistence type="predicted"/>
<evidence type="ECO:0000313" key="2">
    <source>
        <dbReference type="EMBL" id="SFA50826.1"/>
    </source>
</evidence>
<evidence type="ECO:0000313" key="4">
    <source>
        <dbReference type="Proteomes" id="UP001520140"/>
    </source>
</evidence>
<dbReference type="EMBL" id="FOJN01000006">
    <property type="protein sequence ID" value="SFA50826.1"/>
    <property type="molecule type" value="Genomic_DNA"/>
</dbReference>
<dbReference type="EMBL" id="JABUKG010000013">
    <property type="protein sequence ID" value="MBY6321795.1"/>
    <property type="molecule type" value="Genomic_DNA"/>
</dbReference>
<dbReference type="GO" id="GO:0016787">
    <property type="term" value="F:hydrolase activity"/>
    <property type="evidence" value="ECO:0007669"/>
    <property type="project" value="UniProtKB-KW"/>
</dbReference>
<dbReference type="RefSeq" id="WP_068104488.1">
    <property type="nucleotide sequence ID" value="NZ_FOJN01000006.1"/>
</dbReference>
<evidence type="ECO:0000313" key="3">
    <source>
        <dbReference type="Proteomes" id="UP000182054"/>
    </source>
</evidence>
<reference evidence="2 3" key="1">
    <citation type="submission" date="2016-10" db="EMBL/GenBank/DDBJ databases">
        <authorList>
            <person name="de Groot N.N."/>
        </authorList>
    </citation>
    <scope>NUCLEOTIDE SEQUENCE [LARGE SCALE GENOMIC DNA]</scope>
    <source>
        <strain evidence="2 3">DSM 44908</strain>
    </source>
</reference>
<dbReference type="OrthoDB" id="4380275at2"/>
<keyword evidence="2" id="KW-0378">Hydrolase</keyword>
<dbReference type="Proteomes" id="UP001520140">
    <property type="component" value="Unassembled WGS sequence"/>
</dbReference>
<dbReference type="AlphaFoldDB" id="A0A1I0TIL3"/>
<keyword evidence="4" id="KW-1185">Reference proteome</keyword>
<protein>
    <submittedName>
        <fullName evidence="2">Putative metallohydrolase, TIGR04338 family</fullName>
    </submittedName>
    <submittedName>
        <fullName evidence="1">TIGR04338 family metallohydrolase</fullName>
    </submittedName>
</protein>
<dbReference type="NCBIfam" id="TIGR04338">
    <property type="entry name" value="HEXXH_Rv0185"/>
    <property type="match status" value="1"/>
</dbReference>
<dbReference type="Proteomes" id="UP000182054">
    <property type="component" value="Unassembled WGS sequence"/>
</dbReference>
<gene>
    <name evidence="1" type="ORF">HQ605_13270</name>
    <name evidence="2" type="ORF">SAMN05444374_106133</name>
</gene>
<name>A0A1I0TIL3_9NOCA</name>
<dbReference type="InterPro" id="IPR027595">
    <property type="entry name" value="CHP04338"/>
</dbReference>
<reference evidence="1 4" key="2">
    <citation type="submission" date="2020-06" db="EMBL/GenBank/DDBJ databases">
        <title>Taxonomy, biology and ecology of Rhodococcus bacteria occurring in California pistachio and other woody hosts as revealed by genome sequence analyses.</title>
        <authorList>
            <person name="Gai Y."/>
            <person name="Riely B."/>
        </authorList>
    </citation>
    <scope>NUCLEOTIDE SEQUENCE [LARGE SCALE GENOMIC DNA]</scope>
    <source>
        <strain evidence="1 4">BP-284</strain>
    </source>
</reference>